<comment type="caution">
    <text evidence="2">The sequence shown here is derived from an EMBL/GenBank/DDBJ whole genome shotgun (WGS) entry which is preliminary data.</text>
</comment>
<evidence type="ECO:0000313" key="3">
    <source>
        <dbReference type="Proteomes" id="UP000613740"/>
    </source>
</evidence>
<dbReference type="InterPro" id="IPR007474">
    <property type="entry name" value="ApaG_domain"/>
</dbReference>
<dbReference type="Pfam" id="PF04379">
    <property type="entry name" value="DUF525"/>
    <property type="match status" value="1"/>
</dbReference>
<dbReference type="PANTHER" id="PTHR47191">
    <property type="entry name" value="OS05G0170800 PROTEIN"/>
    <property type="match status" value="1"/>
</dbReference>
<dbReference type="OrthoDB" id="2305498at2759"/>
<reference evidence="2" key="1">
    <citation type="journal article" date="2020" name="bioRxiv">
        <title>Comparative genomics of Chlamydomonas.</title>
        <authorList>
            <person name="Craig R.J."/>
            <person name="Hasan A.R."/>
            <person name="Ness R.W."/>
            <person name="Keightley P.D."/>
        </authorList>
    </citation>
    <scope>NUCLEOTIDE SEQUENCE</scope>
    <source>
        <strain evidence="2">CCAP 11/173</strain>
    </source>
</reference>
<dbReference type="PANTHER" id="PTHR47191:SF2">
    <property type="entry name" value="OS05G0170800 PROTEIN"/>
    <property type="match status" value="1"/>
</dbReference>
<evidence type="ECO:0000313" key="2">
    <source>
        <dbReference type="EMBL" id="KAG2453079.1"/>
    </source>
</evidence>
<keyword evidence="3" id="KW-1185">Reference proteome</keyword>
<feature type="domain" description="ApaG" evidence="1">
    <location>
        <begin position="125"/>
        <end position="260"/>
    </location>
</feature>
<dbReference type="SUPFAM" id="SSF110069">
    <property type="entry name" value="ApaG-like"/>
    <property type="match status" value="1"/>
</dbReference>
<dbReference type="InterPro" id="IPR050718">
    <property type="entry name" value="ApaG-like"/>
</dbReference>
<accession>A0A835WTE2</accession>
<dbReference type="Proteomes" id="UP000613740">
    <property type="component" value="Unassembled WGS sequence"/>
</dbReference>
<dbReference type="Gene3D" id="2.60.40.1470">
    <property type="entry name" value="ApaG domain"/>
    <property type="match status" value="1"/>
</dbReference>
<name>A0A835WTE2_9CHLO</name>
<proteinExistence type="predicted"/>
<dbReference type="PROSITE" id="PS51087">
    <property type="entry name" value="APAG"/>
    <property type="match status" value="1"/>
</dbReference>
<sequence>MSRKAVVSVYRTLMRQASRMKKRGEELEIRKPVSDQWGNYGYSETGLVYQGNALAQMLGPSGVSVLRHFPGAEKLDGTSLQRTVRDNFRAHAEAAPEHVPRLVGQALTCLRGLLEQQYLHRCSSSAVTDGVRVDATSKFTTSGTAYTGRHQNLFSYRIRVTNLREEPIQLLGREWTIKNDRGTIVVNVPHIPGNAVVGQQPIIPPNDCFEYVSGTDLDTPAGLQSGKLEIAVMDKSTGRRGRTFMAEVAPFAHMRPDIAAR</sequence>
<dbReference type="AlphaFoldDB" id="A0A835WTE2"/>
<gene>
    <name evidence="2" type="ORF">HYH02_002411</name>
</gene>
<protein>
    <recommendedName>
        <fullName evidence="1">ApaG domain-containing protein</fullName>
    </recommendedName>
</protein>
<dbReference type="EMBL" id="JAEHOD010000004">
    <property type="protein sequence ID" value="KAG2453079.1"/>
    <property type="molecule type" value="Genomic_DNA"/>
</dbReference>
<evidence type="ECO:0000259" key="1">
    <source>
        <dbReference type="PROSITE" id="PS51087"/>
    </source>
</evidence>
<organism evidence="2 3">
    <name type="scientific">Chlamydomonas schloesseri</name>
    <dbReference type="NCBI Taxonomy" id="2026947"/>
    <lineage>
        <taxon>Eukaryota</taxon>
        <taxon>Viridiplantae</taxon>
        <taxon>Chlorophyta</taxon>
        <taxon>core chlorophytes</taxon>
        <taxon>Chlorophyceae</taxon>
        <taxon>CS clade</taxon>
        <taxon>Chlamydomonadales</taxon>
        <taxon>Chlamydomonadaceae</taxon>
        <taxon>Chlamydomonas</taxon>
    </lineage>
</organism>
<dbReference type="InterPro" id="IPR036767">
    <property type="entry name" value="ApaG_sf"/>
</dbReference>